<comment type="caution">
    <text evidence="6">The sequence shown here is derived from an EMBL/GenBank/DDBJ whole genome shotgun (WGS) entry which is preliminary data.</text>
</comment>
<evidence type="ECO:0000256" key="5">
    <source>
        <dbReference type="SAM" id="MobiDB-lite"/>
    </source>
</evidence>
<accession>A0A369JDJ2</accession>
<dbReference type="PROSITE" id="PS51477">
    <property type="entry name" value="PAH"/>
    <property type="match status" value="2"/>
</dbReference>
<feature type="compositionally biased region" description="Basic and acidic residues" evidence="5">
    <location>
        <begin position="1"/>
        <end position="13"/>
    </location>
</feature>
<keyword evidence="2" id="KW-0678">Repressor</keyword>
<dbReference type="PANTHER" id="PTHR12346">
    <property type="entry name" value="SIN3B-RELATED"/>
    <property type="match status" value="1"/>
</dbReference>
<evidence type="ECO:0000256" key="2">
    <source>
        <dbReference type="ARBA" id="ARBA00022491"/>
    </source>
</evidence>
<comment type="subcellular location">
    <subcellularLocation>
        <location evidence="1 4">Nucleus</location>
    </subcellularLocation>
</comment>
<gene>
    <name evidence="6" type="ORF">Hypma_014746</name>
</gene>
<sequence>MDTDKVVDAKPQEEPSAVQDPAPTNLEDTVAIGLEETKPALEGSSAEEMPQNVAEEKNEQLLAPKVQPATTIPVDPQSYAPLDRPLNVTDTLSYFDAVKVQFQGQPNVYNHFLDIMREFKNKTIDTPGVIKRVSHLFNGHPSLIQGFNTFLPVGYRIECSTDAHDANFITVTTPTGPTMQTTNNGPGKGPILWSTSYAPSARGEPLGRPASGAEGGGSTPILSPDARESGVDGQAIEHAVQYVQKVKQRCDPETYLQFLEMLTQYHAKPHTINEEDMSRQVARLFKDAPDLRSDFRIFMPERSQQIVEDP</sequence>
<evidence type="ECO:0000313" key="7">
    <source>
        <dbReference type="Proteomes" id="UP000076154"/>
    </source>
</evidence>
<dbReference type="PANTHER" id="PTHR12346:SF0">
    <property type="entry name" value="SIN3A, ISOFORM G"/>
    <property type="match status" value="1"/>
</dbReference>
<keyword evidence="3 4" id="KW-0539">Nucleus</keyword>
<dbReference type="Pfam" id="PF02671">
    <property type="entry name" value="PAH"/>
    <property type="match status" value="2"/>
</dbReference>
<dbReference type="GO" id="GO:0070822">
    <property type="term" value="C:Sin3-type complex"/>
    <property type="evidence" value="ECO:0007669"/>
    <property type="project" value="TreeGrafter"/>
</dbReference>
<dbReference type="STRING" id="39966.A0A369JDJ2"/>
<keyword evidence="7" id="KW-1185">Reference proteome</keyword>
<dbReference type="GO" id="GO:0000122">
    <property type="term" value="P:negative regulation of transcription by RNA polymerase II"/>
    <property type="evidence" value="ECO:0007669"/>
    <property type="project" value="TreeGrafter"/>
</dbReference>
<evidence type="ECO:0000256" key="3">
    <source>
        <dbReference type="ARBA" id="ARBA00023242"/>
    </source>
</evidence>
<reference evidence="6" key="1">
    <citation type="submission" date="2018-04" db="EMBL/GenBank/DDBJ databases">
        <title>Whole genome sequencing of Hypsizygus marmoreus.</title>
        <authorList>
            <person name="Choi I.-G."/>
            <person name="Min B."/>
            <person name="Kim J.-G."/>
            <person name="Kim S."/>
            <person name="Oh Y.-L."/>
            <person name="Kong W.-S."/>
            <person name="Park H."/>
            <person name="Jeong J."/>
            <person name="Song E.-S."/>
        </authorList>
    </citation>
    <scope>NUCLEOTIDE SEQUENCE [LARGE SCALE GENOMIC DNA]</scope>
    <source>
        <strain evidence="6">51987-8</strain>
    </source>
</reference>
<dbReference type="AlphaFoldDB" id="A0A369JDJ2"/>
<evidence type="ECO:0000256" key="1">
    <source>
        <dbReference type="ARBA" id="ARBA00004123"/>
    </source>
</evidence>
<dbReference type="InterPro" id="IPR039774">
    <property type="entry name" value="Sin3-like"/>
</dbReference>
<dbReference type="SUPFAM" id="SSF47762">
    <property type="entry name" value="PAH2 domain"/>
    <property type="match status" value="2"/>
</dbReference>
<feature type="region of interest" description="Disordered" evidence="5">
    <location>
        <begin position="198"/>
        <end position="229"/>
    </location>
</feature>
<name>A0A369JDJ2_HYPMA</name>
<protein>
    <submittedName>
        <fullName evidence="6">Uncharacterized protein</fullName>
    </submittedName>
</protein>
<evidence type="ECO:0000313" key="6">
    <source>
        <dbReference type="EMBL" id="RDB18667.1"/>
    </source>
</evidence>
<proteinExistence type="predicted"/>
<dbReference type="EMBL" id="LUEZ02000090">
    <property type="protein sequence ID" value="RDB18667.1"/>
    <property type="molecule type" value="Genomic_DNA"/>
</dbReference>
<dbReference type="InParanoid" id="A0A369JDJ2"/>
<dbReference type="InterPro" id="IPR036600">
    <property type="entry name" value="PAH_sf"/>
</dbReference>
<feature type="region of interest" description="Disordered" evidence="5">
    <location>
        <begin position="1"/>
        <end position="27"/>
    </location>
</feature>
<dbReference type="InterPro" id="IPR003822">
    <property type="entry name" value="PAH"/>
</dbReference>
<dbReference type="OrthoDB" id="10265969at2759"/>
<dbReference type="Proteomes" id="UP000076154">
    <property type="component" value="Unassembled WGS sequence"/>
</dbReference>
<dbReference type="Gene3D" id="1.20.1160.11">
    <property type="entry name" value="Paired amphipathic helix"/>
    <property type="match status" value="2"/>
</dbReference>
<dbReference type="FunFam" id="1.20.1160.11:FF:000001">
    <property type="entry name" value="Paired amphipathic helix protein Sin3"/>
    <property type="match status" value="1"/>
</dbReference>
<dbReference type="GO" id="GO:0003714">
    <property type="term" value="F:transcription corepressor activity"/>
    <property type="evidence" value="ECO:0007669"/>
    <property type="project" value="InterPro"/>
</dbReference>
<organism evidence="6 7">
    <name type="scientific">Hypsizygus marmoreus</name>
    <name type="common">White beech mushroom</name>
    <name type="synonym">Agaricus marmoreus</name>
    <dbReference type="NCBI Taxonomy" id="39966"/>
    <lineage>
        <taxon>Eukaryota</taxon>
        <taxon>Fungi</taxon>
        <taxon>Dikarya</taxon>
        <taxon>Basidiomycota</taxon>
        <taxon>Agaricomycotina</taxon>
        <taxon>Agaricomycetes</taxon>
        <taxon>Agaricomycetidae</taxon>
        <taxon>Agaricales</taxon>
        <taxon>Tricholomatineae</taxon>
        <taxon>Lyophyllaceae</taxon>
        <taxon>Hypsizygus</taxon>
    </lineage>
</organism>
<evidence type="ECO:0000256" key="4">
    <source>
        <dbReference type="PROSITE-ProRule" id="PRU00810"/>
    </source>
</evidence>